<reference evidence="4 5" key="1">
    <citation type="submission" date="2016-12" db="EMBL/GenBank/DDBJ databases">
        <title>The whole genome sequencing and assembly of Bacillus cohnii DSM 6307T strain.</title>
        <authorList>
            <person name="Lee Y.-J."/>
            <person name="Yi H."/>
            <person name="Bahn Y.-S."/>
            <person name="Kim J.F."/>
            <person name="Lee D.-W."/>
        </authorList>
    </citation>
    <scope>NUCLEOTIDE SEQUENCE [LARGE SCALE GENOMIC DNA]</scope>
    <source>
        <strain evidence="4 5">DSM 6307</strain>
    </source>
</reference>
<dbReference type="SUPFAM" id="SSF55811">
    <property type="entry name" value="Nudix"/>
    <property type="match status" value="1"/>
</dbReference>
<dbReference type="PROSITE" id="PS51462">
    <property type="entry name" value="NUDIX"/>
    <property type="match status" value="1"/>
</dbReference>
<evidence type="ECO:0000313" key="4">
    <source>
        <dbReference type="EMBL" id="AST91557.1"/>
    </source>
</evidence>
<dbReference type="GO" id="GO:0016787">
    <property type="term" value="F:hydrolase activity"/>
    <property type="evidence" value="ECO:0007669"/>
    <property type="project" value="UniProtKB-KW"/>
</dbReference>
<dbReference type="InterPro" id="IPR015797">
    <property type="entry name" value="NUDIX_hydrolase-like_dom_sf"/>
</dbReference>
<dbReference type="Pfam" id="PF00293">
    <property type="entry name" value="NUDIX"/>
    <property type="match status" value="1"/>
</dbReference>
<evidence type="ECO:0000259" key="3">
    <source>
        <dbReference type="PROSITE" id="PS51462"/>
    </source>
</evidence>
<dbReference type="Proteomes" id="UP000215224">
    <property type="component" value="Chromosome"/>
</dbReference>
<dbReference type="Gene3D" id="3.90.79.10">
    <property type="entry name" value="Nucleoside Triphosphate Pyrophosphohydrolase"/>
    <property type="match status" value="1"/>
</dbReference>
<name>A0A223KQA7_9BACI</name>
<dbReference type="AlphaFoldDB" id="A0A223KQA7"/>
<dbReference type="InterPro" id="IPR020476">
    <property type="entry name" value="Nudix_hydrolase"/>
</dbReference>
<protein>
    <submittedName>
        <fullName evidence="4">DNA mismatch repair protein MutT</fullName>
    </submittedName>
</protein>
<evidence type="ECO:0000313" key="5">
    <source>
        <dbReference type="Proteomes" id="UP000215224"/>
    </source>
</evidence>
<accession>A0A223KQA7</accession>
<feature type="domain" description="Nudix hydrolase" evidence="3">
    <location>
        <begin position="16"/>
        <end position="148"/>
    </location>
</feature>
<keyword evidence="2" id="KW-0378">Hydrolase</keyword>
<proteinExistence type="predicted"/>
<comment type="cofactor">
    <cofactor evidence="1">
        <name>Mg(2+)</name>
        <dbReference type="ChEBI" id="CHEBI:18420"/>
    </cofactor>
</comment>
<sequence>MGYVEDLRKIVGHRPLIFVGAVTVIINDVGHILLQQRQFPKGVWGLPGGLMELGESTEQVAKREVFEETALQIEDLKLINVYSGENHFIKAKNGDEFYVVTVAYYTTNVKGVIKVDAKESMKIEYFHLNDLPSEMVGSHQAIIEDFTLLHNKKVREQLGLHNEK</sequence>
<organism evidence="4 5">
    <name type="scientific">Sutcliffiella cohnii</name>
    <dbReference type="NCBI Taxonomy" id="33932"/>
    <lineage>
        <taxon>Bacteria</taxon>
        <taxon>Bacillati</taxon>
        <taxon>Bacillota</taxon>
        <taxon>Bacilli</taxon>
        <taxon>Bacillales</taxon>
        <taxon>Bacillaceae</taxon>
        <taxon>Sutcliffiella</taxon>
    </lineage>
</organism>
<gene>
    <name evidence="4" type="ORF">BC6307_09810</name>
</gene>
<dbReference type="RefSeq" id="WP_066413611.1">
    <property type="nucleotide sequence ID" value="NZ_CP018866.1"/>
</dbReference>
<dbReference type="EMBL" id="CP018866">
    <property type="protein sequence ID" value="AST91557.1"/>
    <property type="molecule type" value="Genomic_DNA"/>
</dbReference>
<dbReference type="PANTHER" id="PTHR43046">
    <property type="entry name" value="GDP-MANNOSE MANNOSYL HYDROLASE"/>
    <property type="match status" value="1"/>
</dbReference>
<evidence type="ECO:0000256" key="1">
    <source>
        <dbReference type="ARBA" id="ARBA00001946"/>
    </source>
</evidence>
<evidence type="ECO:0000256" key="2">
    <source>
        <dbReference type="ARBA" id="ARBA00022801"/>
    </source>
</evidence>
<dbReference type="PANTHER" id="PTHR43046:SF2">
    <property type="entry name" value="8-OXO-DGTP DIPHOSPHATASE-RELATED"/>
    <property type="match status" value="1"/>
</dbReference>
<dbReference type="KEGG" id="bcoh:BC6307_09810"/>
<dbReference type="CDD" id="cd04677">
    <property type="entry name" value="NUDIX_Hydrolase"/>
    <property type="match status" value="1"/>
</dbReference>
<keyword evidence="5" id="KW-1185">Reference proteome</keyword>
<dbReference type="InterPro" id="IPR000086">
    <property type="entry name" value="NUDIX_hydrolase_dom"/>
</dbReference>
<dbReference type="PRINTS" id="PR00502">
    <property type="entry name" value="NUDIXFAMILY"/>
</dbReference>
<dbReference type="STRING" id="1314751.GCA_001591425_01279"/>